<dbReference type="GO" id="GO:0005938">
    <property type="term" value="C:cell cortex"/>
    <property type="evidence" value="ECO:0007669"/>
    <property type="project" value="UniProtKB-SubCell"/>
</dbReference>
<keyword evidence="4 7" id="KW-0518">Myosin</keyword>
<dbReference type="GO" id="GO:0016459">
    <property type="term" value="C:myosin complex"/>
    <property type="evidence" value="ECO:0007669"/>
    <property type="project" value="UniProtKB-KW"/>
</dbReference>
<evidence type="ECO:0000256" key="7">
    <source>
        <dbReference type="PROSITE-ProRule" id="PRU00782"/>
    </source>
</evidence>
<organism evidence="10 11">
    <name type="scientific">Sinocyclocheilus grahami</name>
    <name type="common">Dianchi golden-line fish</name>
    <name type="synonym">Barbus grahami</name>
    <dbReference type="NCBI Taxonomy" id="75366"/>
    <lineage>
        <taxon>Eukaryota</taxon>
        <taxon>Metazoa</taxon>
        <taxon>Chordata</taxon>
        <taxon>Craniata</taxon>
        <taxon>Vertebrata</taxon>
        <taxon>Euteleostomi</taxon>
        <taxon>Actinopterygii</taxon>
        <taxon>Neopterygii</taxon>
        <taxon>Teleostei</taxon>
        <taxon>Ostariophysi</taxon>
        <taxon>Cypriniformes</taxon>
        <taxon>Cyprinidae</taxon>
        <taxon>Cyprininae</taxon>
        <taxon>Sinocyclocheilus</taxon>
    </lineage>
</organism>
<dbReference type="Gene3D" id="6.20.240.20">
    <property type="match status" value="1"/>
</dbReference>
<keyword evidence="2 7" id="KW-0547">Nucleotide-binding</keyword>
<keyword evidence="5 7" id="KW-0505">Motor protein</keyword>
<dbReference type="GO" id="GO:0005524">
    <property type="term" value="F:ATP binding"/>
    <property type="evidence" value="ECO:0007669"/>
    <property type="project" value="UniProtKB-UniRule"/>
</dbReference>
<dbReference type="GO" id="GO:0048731">
    <property type="term" value="P:system development"/>
    <property type="evidence" value="ECO:0007669"/>
    <property type="project" value="UniProtKB-ARBA"/>
</dbReference>
<dbReference type="GO" id="GO:0006897">
    <property type="term" value="P:endocytosis"/>
    <property type="evidence" value="ECO:0007669"/>
    <property type="project" value="TreeGrafter"/>
</dbReference>
<dbReference type="InterPro" id="IPR036961">
    <property type="entry name" value="Kinesin_motor_dom_sf"/>
</dbReference>
<keyword evidence="11" id="KW-1185">Reference proteome</keyword>
<dbReference type="GO" id="GO:0000146">
    <property type="term" value="F:microfilament motor activity"/>
    <property type="evidence" value="ECO:0007669"/>
    <property type="project" value="TreeGrafter"/>
</dbReference>
<dbReference type="Gene3D" id="1.10.10.820">
    <property type="match status" value="1"/>
</dbReference>
<dbReference type="Ensembl" id="ENSSGRT00000088779.1">
    <property type="protein sequence ID" value="ENSSGRP00000083368.1"/>
    <property type="gene ID" value="ENSSGRG00000038736.1"/>
</dbReference>
<dbReference type="PANTHER" id="PTHR13140:SF802">
    <property type="entry name" value="UNCONVENTIONAL MYOSIN-IB ISOFORM X1"/>
    <property type="match status" value="1"/>
</dbReference>
<dbReference type="InterPro" id="IPR010926">
    <property type="entry name" value="Myosin_TH1"/>
</dbReference>
<evidence type="ECO:0000259" key="8">
    <source>
        <dbReference type="PROSITE" id="PS51456"/>
    </source>
</evidence>
<dbReference type="PROSITE" id="PS50096">
    <property type="entry name" value="IQ"/>
    <property type="match status" value="3"/>
</dbReference>
<comment type="similarity">
    <text evidence="1 7">Belongs to the TRAFAC class myosin-kinesin ATPase superfamily. Myosin family.</text>
</comment>
<dbReference type="Gene3D" id="1.20.120.720">
    <property type="entry name" value="Myosin VI head, motor domain, U50 subdomain"/>
    <property type="match status" value="1"/>
</dbReference>
<dbReference type="PANTHER" id="PTHR13140">
    <property type="entry name" value="MYOSIN"/>
    <property type="match status" value="1"/>
</dbReference>
<dbReference type="PROSITE" id="PS51456">
    <property type="entry name" value="MYOSIN_MOTOR"/>
    <property type="match status" value="1"/>
</dbReference>
<dbReference type="GO" id="GO:0007015">
    <property type="term" value="P:actin filament organization"/>
    <property type="evidence" value="ECO:0007669"/>
    <property type="project" value="TreeGrafter"/>
</dbReference>
<evidence type="ECO:0000256" key="3">
    <source>
        <dbReference type="ARBA" id="ARBA00022840"/>
    </source>
</evidence>
<dbReference type="GO" id="GO:0005902">
    <property type="term" value="C:microvillus"/>
    <property type="evidence" value="ECO:0007669"/>
    <property type="project" value="TreeGrafter"/>
</dbReference>
<evidence type="ECO:0000313" key="10">
    <source>
        <dbReference type="Ensembl" id="ENSSGRP00000083368.1"/>
    </source>
</evidence>
<dbReference type="GO" id="GO:0030048">
    <property type="term" value="P:actin filament-based movement"/>
    <property type="evidence" value="ECO:0007669"/>
    <property type="project" value="TreeGrafter"/>
</dbReference>
<reference evidence="10" key="1">
    <citation type="submission" date="2025-08" db="UniProtKB">
        <authorList>
            <consortium name="Ensembl"/>
        </authorList>
    </citation>
    <scope>IDENTIFICATION</scope>
</reference>
<dbReference type="Pfam" id="PF06017">
    <property type="entry name" value="Myosin_TH1"/>
    <property type="match status" value="1"/>
</dbReference>
<dbReference type="SMART" id="SM00242">
    <property type="entry name" value="MYSc"/>
    <property type="match status" value="1"/>
</dbReference>
<evidence type="ECO:0000256" key="5">
    <source>
        <dbReference type="ARBA" id="ARBA00023175"/>
    </source>
</evidence>
<dbReference type="GO" id="GO:0005516">
    <property type="term" value="F:calmodulin binding"/>
    <property type="evidence" value="ECO:0007669"/>
    <property type="project" value="UniProtKB-KW"/>
</dbReference>
<gene>
    <name evidence="10" type="primary">myo1b</name>
</gene>
<evidence type="ECO:0000256" key="2">
    <source>
        <dbReference type="ARBA" id="ARBA00022741"/>
    </source>
</evidence>
<dbReference type="InterPro" id="IPR000048">
    <property type="entry name" value="IQ_motif_EF-hand-BS"/>
</dbReference>
<dbReference type="CDD" id="cd01378">
    <property type="entry name" value="MYSc_Myo1"/>
    <property type="match status" value="1"/>
</dbReference>
<evidence type="ECO:0000256" key="6">
    <source>
        <dbReference type="ARBA" id="ARBA00023203"/>
    </source>
</evidence>
<dbReference type="SUPFAM" id="SSF52540">
    <property type="entry name" value="P-loop containing nucleoside triphosphate hydrolases"/>
    <property type="match status" value="2"/>
</dbReference>
<dbReference type="GO" id="GO:0005886">
    <property type="term" value="C:plasma membrane"/>
    <property type="evidence" value="ECO:0007669"/>
    <property type="project" value="TreeGrafter"/>
</dbReference>
<accession>A0A672R4A5</accession>
<dbReference type="Pfam" id="PF00063">
    <property type="entry name" value="Myosin_head"/>
    <property type="match status" value="1"/>
</dbReference>
<dbReference type="PRINTS" id="PR00193">
    <property type="entry name" value="MYOSINHEAVY"/>
</dbReference>
<dbReference type="InterPro" id="IPR027417">
    <property type="entry name" value="P-loop_NTPase"/>
</dbReference>
<evidence type="ECO:0000256" key="1">
    <source>
        <dbReference type="ARBA" id="ARBA00008314"/>
    </source>
</evidence>
<dbReference type="InterPro" id="IPR001609">
    <property type="entry name" value="Myosin_head_motor_dom-like"/>
</dbReference>
<dbReference type="Gene3D" id="1.20.58.530">
    <property type="match status" value="1"/>
</dbReference>
<dbReference type="Gene3D" id="3.40.850.10">
    <property type="entry name" value="Kinesin motor domain"/>
    <property type="match status" value="1"/>
</dbReference>
<protein>
    <submittedName>
        <fullName evidence="10">Myosin IB</fullName>
    </submittedName>
</protein>
<dbReference type="AlphaFoldDB" id="A0A672R4A5"/>
<dbReference type="InterPro" id="IPR036072">
    <property type="entry name" value="MYSc_Myo1"/>
</dbReference>
<dbReference type="PROSITE" id="PS51757">
    <property type="entry name" value="TH1"/>
    <property type="match status" value="1"/>
</dbReference>
<proteinExistence type="inferred from homology"/>
<dbReference type="Proteomes" id="UP000472262">
    <property type="component" value="Unassembled WGS sequence"/>
</dbReference>
<dbReference type="GO" id="GO:0005903">
    <property type="term" value="C:brush border"/>
    <property type="evidence" value="ECO:0007669"/>
    <property type="project" value="TreeGrafter"/>
</dbReference>
<keyword evidence="6 7" id="KW-0009">Actin-binding</keyword>
<feature type="domain" description="Myosin motor" evidence="8">
    <location>
        <begin position="15"/>
        <end position="698"/>
    </location>
</feature>
<sequence length="1107" mass="127904">MSKMEVKTSLLDNMIGVGDMVLIEPLSEDTFIENLKKRFDHNEIYTYIGSVVISMNPYKSLPIYTAEKVEEYRNRNFYELSPHIYALADEAYRSLREQDNDQCILITGESGAGKTEASKFVMSYVAAVCGKGQEVNKVKEQLLQSNPVLEAFGNAKTVRNDNSSRFGKYMDIEFDFKGDPLGGVISNYLLEKSRVVKQPRGERNFHIFYQLLSGASDDTLKKLKLDRDFSKYNYLSLDSATVNGLDDAASFRTVRRMDVAGFNSEDYFLLLVAAVLKLGNIEFKPESRCNGYDESRVKDKNDLKEMCELLGIEQSVLERAFSFRTVEAKMEKVSTTLNVAQAYYARDALAKNLYSRLFSWLVNRINESIKAQTKTRKKVMGVLDIYGFEIFEENSFEQFIINYCNEKLQQIFIELTLREEQEEYVREDIEWTNIEYFNNAIICDLIENNKNGILAMLDEECLRPGTVTDETFLDKLNTVCAEHQHFESRQSKNSKFLTDHSLPHNCFRIQHYAGKVLYRAEGFVDKNNDLLYRDLSQAMYKANHSLIKILFPEGNPAKVNLKRPPTAGFQFRASVGTLMKNLLTKNPNYIRCIKPNDKKAAHIFTDSLVCHQVRYLGLMENVRVRRAGYAFRQAYDPCLERYKMLCKQTWPHWKGPARLGVEVLLTDLQVPAEEFAYGRSKIFIRNPRTLFFLEEKRSRCLEDLATLIQKIFRGWKCRTHFLLLKKSQVVVAAWYRRFAQQKKYQNIRSSALVFQSFIRGWKARKLLRELKHKKRCEEAVTTISAYWHGTQARWELRRLKEEARNKHAVSVIWAAWLGTKVRREYRKFFRANAGKKIYDFTIQRIIQKYFLGLKKTMPSMSPIDKSWPARPYGFLDRTHQELRRIFHLWRCKKYRSQFTEEKKATYKEKLAASELFKDKKALYPSSVGQPFKGDYVEITKNPKYQKLNSFAEDKVLLADVVSKINRANGKVTPRIFLLTKKSLVLADQKTGQVKASVPLLDLSSVSVSTQNDGFFALKLKEGSTSAAKGDFLLSSDRLIEIITKLHCIGATSADRNQISIDISDEFLVQFKQDKVCVKFIQGTPKNGNGVACKRKNNRLLEVSVPSP</sequence>
<dbReference type="Pfam" id="PF00612">
    <property type="entry name" value="IQ"/>
    <property type="match status" value="2"/>
</dbReference>
<evidence type="ECO:0000256" key="4">
    <source>
        <dbReference type="ARBA" id="ARBA00023123"/>
    </source>
</evidence>
<reference evidence="10" key="2">
    <citation type="submission" date="2025-09" db="UniProtKB">
        <authorList>
            <consortium name="Ensembl"/>
        </authorList>
    </citation>
    <scope>IDENTIFICATION</scope>
</reference>
<name>A0A672R4A5_SINGR</name>
<dbReference type="SMART" id="SM00015">
    <property type="entry name" value="IQ"/>
    <property type="match status" value="5"/>
</dbReference>
<keyword evidence="3 7" id="KW-0067">ATP-binding</keyword>
<evidence type="ECO:0000313" key="11">
    <source>
        <dbReference type="Proteomes" id="UP000472262"/>
    </source>
</evidence>
<dbReference type="Gene3D" id="1.20.5.190">
    <property type="match status" value="1"/>
</dbReference>
<feature type="domain" description="TH1" evidence="9">
    <location>
        <begin position="920"/>
        <end position="1106"/>
    </location>
</feature>
<evidence type="ECO:0000259" key="9">
    <source>
        <dbReference type="PROSITE" id="PS51757"/>
    </source>
</evidence>
<dbReference type="GO" id="GO:0051015">
    <property type="term" value="F:actin filament binding"/>
    <property type="evidence" value="ECO:0007669"/>
    <property type="project" value="TreeGrafter"/>
</dbReference>
<feature type="region of interest" description="Actin-binding" evidence="7">
    <location>
        <begin position="575"/>
        <end position="597"/>
    </location>
</feature>
<feature type="binding site" evidence="7">
    <location>
        <begin position="108"/>
        <end position="115"/>
    </location>
    <ligand>
        <name>ATP</name>
        <dbReference type="ChEBI" id="CHEBI:30616"/>
    </ligand>
</feature>